<sequence length="65" mass="7546">MIPPIYQSYIEQRLSARQSLLLSLLVTVLHTIRDVRLETIAEALPLPILFESRRKKFNGSLRWGP</sequence>
<organism evidence="1 2">
    <name type="scientific">Leptolyngbya foveolarum</name>
    <dbReference type="NCBI Taxonomy" id="47253"/>
    <lineage>
        <taxon>Bacteria</taxon>
        <taxon>Bacillati</taxon>
        <taxon>Cyanobacteriota</taxon>
        <taxon>Cyanophyceae</taxon>
        <taxon>Leptolyngbyales</taxon>
        <taxon>Leptolyngbyaceae</taxon>
        <taxon>Leptolyngbya group</taxon>
        <taxon>Leptolyngbya</taxon>
    </lineage>
</organism>
<accession>A0A2W4VX94</accession>
<dbReference type="EMBL" id="QBMC01000184">
    <property type="protein sequence ID" value="PZO11438.1"/>
    <property type="molecule type" value="Genomic_DNA"/>
</dbReference>
<evidence type="ECO:0000313" key="2">
    <source>
        <dbReference type="Proteomes" id="UP000249354"/>
    </source>
</evidence>
<reference evidence="1 2" key="2">
    <citation type="submission" date="2018-06" db="EMBL/GenBank/DDBJ databases">
        <title>Metagenomic assembly of (sub)arctic Cyanobacteria and their associated microbiome from non-axenic cultures.</title>
        <authorList>
            <person name="Baurain D."/>
        </authorList>
    </citation>
    <scope>NUCLEOTIDE SEQUENCE [LARGE SCALE GENOMIC DNA]</scope>
    <source>
        <strain evidence="1">ULC129bin1</strain>
    </source>
</reference>
<dbReference type="AlphaFoldDB" id="A0A2W4VX94"/>
<protein>
    <submittedName>
        <fullName evidence="1">Uncharacterized protein</fullName>
    </submittedName>
</protein>
<dbReference type="Proteomes" id="UP000249354">
    <property type="component" value="Unassembled WGS sequence"/>
</dbReference>
<proteinExistence type="predicted"/>
<reference evidence="2" key="1">
    <citation type="submission" date="2018-04" db="EMBL/GenBank/DDBJ databases">
        <authorList>
            <person name="Cornet L."/>
        </authorList>
    </citation>
    <scope>NUCLEOTIDE SEQUENCE [LARGE SCALE GENOMIC DNA]</scope>
</reference>
<comment type="caution">
    <text evidence="1">The sequence shown here is derived from an EMBL/GenBank/DDBJ whole genome shotgun (WGS) entry which is preliminary data.</text>
</comment>
<gene>
    <name evidence="1" type="ORF">DCF25_19435</name>
</gene>
<name>A0A2W4VX94_9CYAN</name>
<evidence type="ECO:0000313" key="1">
    <source>
        <dbReference type="EMBL" id="PZO11438.1"/>
    </source>
</evidence>